<reference evidence="1" key="1">
    <citation type="submission" date="2020-11" db="EMBL/GenBank/DDBJ databases">
        <authorList>
            <person name="Tran Van P."/>
        </authorList>
    </citation>
    <scope>NUCLEOTIDE SEQUENCE</scope>
</reference>
<dbReference type="InterPro" id="IPR016186">
    <property type="entry name" value="C-type_lectin-like/link_sf"/>
</dbReference>
<dbReference type="OrthoDB" id="6331336at2759"/>
<dbReference type="SUPFAM" id="SSF56436">
    <property type="entry name" value="C-type lectin-like"/>
    <property type="match status" value="2"/>
</dbReference>
<dbReference type="PANTHER" id="PTHR22801">
    <property type="entry name" value="LITHOSTATHINE"/>
    <property type="match status" value="1"/>
</dbReference>
<accession>A0A7R8ZVA6</accession>
<dbReference type="InterPro" id="IPR001304">
    <property type="entry name" value="C-type_lectin-like"/>
</dbReference>
<dbReference type="PROSITE" id="PS50041">
    <property type="entry name" value="C_TYPE_LECTIN_2"/>
    <property type="match status" value="1"/>
</dbReference>
<dbReference type="CDD" id="cd00037">
    <property type="entry name" value="CLECT"/>
    <property type="match status" value="2"/>
</dbReference>
<protein>
    <submittedName>
        <fullName evidence="1">Uncharacterized protein</fullName>
    </submittedName>
</protein>
<dbReference type="Gene3D" id="3.10.100.10">
    <property type="entry name" value="Mannose-Binding Protein A, subunit A"/>
    <property type="match status" value="2"/>
</dbReference>
<evidence type="ECO:0000313" key="1">
    <source>
        <dbReference type="EMBL" id="CAD7235706.1"/>
    </source>
</evidence>
<dbReference type="AlphaFoldDB" id="A0A7R8ZVA6"/>
<dbReference type="SMART" id="SM00034">
    <property type="entry name" value="CLECT"/>
    <property type="match status" value="1"/>
</dbReference>
<dbReference type="PANTHER" id="PTHR22801:SF63">
    <property type="entry name" value="C-TYPE LECTIN DOMAIN-CONTAINING PROTEIN"/>
    <property type="match status" value="1"/>
</dbReference>
<proteinExistence type="predicted"/>
<gene>
    <name evidence="1" type="ORF">CTOB1V02_LOCUS13521</name>
</gene>
<dbReference type="InterPro" id="IPR016187">
    <property type="entry name" value="CTDL_fold"/>
</dbReference>
<name>A0A7R8ZVA6_9CRUS</name>
<sequence>MHSYVCETDQPIDKEPLAPSATKCQRDIQDGSRDLTKCQAELKRTQEELEEVQVQLLVADCPCSNLSVLEAEAGVKEERISGLERELGEEKRLRATKEEMISMQRELLVVKEERTAALARELGEERRLRGTKEALRKDLDEAEKERDALKRQLEERKEEQPMECPSGFVSVGHSCYAVFDKASDARSWDAAQAFCKAKAAGGRLAELETKEEITRLKDHLKGNGYECWSYWIGGEEVGDTNTFAWASTGQRIGDSDWRSGMPNLSGLGDAIFLFCSENWQWADDPRSASRRFICEVPVTDEAEKERDALRTQLEDRRKEQPKECPSGFVSIGHSCYAVFDKDSDRRTWDAAQAFCKAKATGGRLAELETKEEITRLKDHLKGNGYRCSGKYNALCPMKRF</sequence>
<organism evidence="1">
    <name type="scientific">Cyprideis torosa</name>
    <dbReference type="NCBI Taxonomy" id="163714"/>
    <lineage>
        <taxon>Eukaryota</taxon>
        <taxon>Metazoa</taxon>
        <taxon>Ecdysozoa</taxon>
        <taxon>Arthropoda</taxon>
        <taxon>Crustacea</taxon>
        <taxon>Oligostraca</taxon>
        <taxon>Ostracoda</taxon>
        <taxon>Podocopa</taxon>
        <taxon>Podocopida</taxon>
        <taxon>Cytherocopina</taxon>
        <taxon>Cytheroidea</taxon>
        <taxon>Cytherideidae</taxon>
        <taxon>Cyprideis</taxon>
    </lineage>
</organism>
<dbReference type="InterPro" id="IPR050801">
    <property type="entry name" value="Ca-Dep_Lectins_ImmuneDev"/>
</dbReference>
<dbReference type="Pfam" id="PF00059">
    <property type="entry name" value="Lectin_C"/>
    <property type="match status" value="1"/>
</dbReference>
<dbReference type="EMBL" id="OB674296">
    <property type="protein sequence ID" value="CAD7235706.1"/>
    <property type="molecule type" value="Genomic_DNA"/>
</dbReference>